<feature type="binding site" description="axial binding residue" evidence="17">
    <location>
        <position position="211"/>
    </location>
    <ligand>
        <name>heme b</name>
        <dbReference type="ChEBI" id="CHEBI:60344"/>
    </ligand>
    <ligandPart>
        <name>Fe</name>
        <dbReference type="ChEBI" id="CHEBI:18248"/>
    </ligandPart>
</feature>
<organism evidence="23 24">
    <name type="scientific">Tripterygium wilfordii</name>
    <name type="common">Thunder God vine</name>
    <dbReference type="NCBI Taxonomy" id="458696"/>
    <lineage>
        <taxon>Eukaryota</taxon>
        <taxon>Viridiplantae</taxon>
        <taxon>Streptophyta</taxon>
        <taxon>Embryophyta</taxon>
        <taxon>Tracheophyta</taxon>
        <taxon>Spermatophyta</taxon>
        <taxon>Magnoliopsida</taxon>
        <taxon>eudicotyledons</taxon>
        <taxon>Gunneridae</taxon>
        <taxon>Pentapetalae</taxon>
        <taxon>rosids</taxon>
        <taxon>fabids</taxon>
        <taxon>Celastrales</taxon>
        <taxon>Celastraceae</taxon>
        <taxon>Tripterygium</taxon>
    </lineage>
</organism>
<dbReference type="GO" id="GO:0005576">
    <property type="term" value="C:extracellular region"/>
    <property type="evidence" value="ECO:0007669"/>
    <property type="project" value="UniProtKB-SubCell"/>
</dbReference>
<dbReference type="GO" id="GO:0006979">
    <property type="term" value="P:response to oxidative stress"/>
    <property type="evidence" value="ECO:0007669"/>
    <property type="project" value="UniProtKB-UniRule"/>
</dbReference>
<feature type="binding site" evidence="17">
    <location>
        <position position="88"/>
    </location>
    <ligand>
        <name>Ca(2+)</name>
        <dbReference type="ChEBI" id="CHEBI:29108"/>
        <label>1</label>
    </ligand>
</feature>
<dbReference type="InterPro" id="IPR010255">
    <property type="entry name" value="Haem_peroxidase_sf"/>
</dbReference>
<feature type="domain" description="Plant heme peroxidase family profile" evidence="22">
    <location>
        <begin position="41"/>
        <end position="341"/>
    </location>
</feature>
<evidence type="ECO:0000256" key="21">
    <source>
        <dbReference type="SAM" id="Phobius"/>
    </source>
</evidence>
<evidence type="ECO:0000256" key="15">
    <source>
        <dbReference type="PIRSR" id="PIRSR600823-1"/>
    </source>
</evidence>
<evidence type="ECO:0000256" key="10">
    <source>
        <dbReference type="ARBA" id="ARBA00022837"/>
    </source>
</evidence>
<evidence type="ECO:0000256" key="5">
    <source>
        <dbReference type="ARBA" id="ARBA00012313"/>
    </source>
</evidence>
<feature type="binding site" evidence="17">
    <location>
        <position position="92"/>
    </location>
    <ligand>
        <name>Ca(2+)</name>
        <dbReference type="ChEBI" id="CHEBI:29108"/>
        <label>1</label>
    </ligand>
</feature>
<dbReference type="FunFam" id="1.10.420.10:FF:000006">
    <property type="entry name" value="Peroxidase"/>
    <property type="match status" value="1"/>
</dbReference>
<dbReference type="EMBL" id="JAAARO010000023">
    <property type="protein sequence ID" value="KAF5725652.1"/>
    <property type="molecule type" value="Genomic_DNA"/>
</dbReference>
<comment type="caution">
    <text evidence="23">The sequence shown here is derived from an EMBL/GenBank/DDBJ whole genome shotgun (WGS) entry which is preliminary data.</text>
</comment>
<dbReference type="InterPro" id="IPR019793">
    <property type="entry name" value="Peroxidases_heam-ligand_BS"/>
</dbReference>
<evidence type="ECO:0000256" key="3">
    <source>
        <dbReference type="ARBA" id="ARBA00004613"/>
    </source>
</evidence>
<evidence type="ECO:0000256" key="14">
    <source>
        <dbReference type="ARBA" id="ARBA00023180"/>
    </source>
</evidence>
<dbReference type="Gene3D" id="1.10.420.10">
    <property type="entry name" value="Peroxidase, domain 2"/>
    <property type="match status" value="1"/>
</dbReference>
<comment type="catalytic activity">
    <reaction evidence="1 20">
        <text>2 a phenolic donor + H2O2 = 2 a phenolic radical donor + 2 H2O</text>
        <dbReference type="Rhea" id="RHEA:56136"/>
        <dbReference type="ChEBI" id="CHEBI:15377"/>
        <dbReference type="ChEBI" id="CHEBI:16240"/>
        <dbReference type="ChEBI" id="CHEBI:139520"/>
        <dbReference type="ChEBI" id="CHEBI:139521"/>
        <dbReference type="EC" id="1.11.1.7"/>
    </reaction>
</comment>
<evidence type="ECO:0000256" key="6">
    <source>
        <dbReference type="ARBA" id="ARBA00022559"/>
    </source>
</evidence>
<accession>A0A7J7BUS9</accession>
<comment type="cofactor">
    <cofactor evidence="17 20">
        <name>heme b</name>
        <dbReference type="ChEBI" id="CHEBI:60344"/>
    </cofactor>
    <text evidence="17 20">Binds 1 heme b (iron(II)-protoporphyrin IX) group per subunit.</text>
</comment>
<dbReference type="SUPFAM" id="SSF48113">
    <property type="entry name" value="Heme-dependent peroxidases"/>
    <property type="match status" value="1"/>
</dbReference>
<evidence type="ECO:0000256" key="20">
    <source>
        <dbReference type="RuleBase" id="RU362060"/>
    </source>
</evidence>
<feature type="site" description="Transition state stabilizer" evidence="18">
    <location>
        <position position="78"/>
    </location>
</feature>
<proteinExistence type="inferred from homology"/>
<dbReference type="GO" id="GO:0140825">
    <property type="term" value="F:lactoperoxidase activity"/>
    <property type="evidence" value="ECO:0007669"/>
    <property type="project" value="UniProtKB-EC"/>
</dbReference>
<dbReference type="InterPro" id="IPR019794">
    <property type="entry name" value="Peroxidases_AS"/>
</dbReference>
<keyword evidence="24" id="KW-1185">Reference proteome</keyword>
<keyword evidence="10 17" id="KW-0106">Calcium</keyword>
<keyword evidence="7 20" id="KW-0349">Heme</keyword>
<dbReference type="AlphaFoldDB" id="A0A7J7BUS9"/>
<dbReference type="EC" id="1.11.1.7" evidence="5 20"/>
<evidence type="ECO:0000256" key="8">
    <source>
        <dbReference type="ARBA" id="ARBA00022723"/>
    </source>
</evidence>
<keyword evidence="14" id="KW-0325">Glycoprotein</keyword>
<keyword evidence="21" id="KW-0472">Membrane</keyword>
<keyword evidence="21" id="KW-0812">Transmembrane</keyword>
<dbReference type="PROSITE" id="PS00435">
    <property type="entry name" value="PEROXIDASE_1"/>
    <property type="match status" value="1"/>
</dbReference>
<keyword evidence="11 20" id="KW-0560">Oxidoreductase</keyword>
<evidence type="ECO:0000256" key="9">
    <source>
        <dbReference type="ARBA" id="ARBA00022729"/>
    </source>
</evidence>
<feature type="active site" description="Proton acceptor" evidence="15">
    <location>
        <position position="82"/>
    </location>
</feature>
<evidence type="ECO:0000256" key="4">
    <source>
        <dbReference type="ARBA" id="ARBA00006873"/>
    </source>
</evidence>
<gene>
    <name evidence="23" type="ORF">HS088_TW23G00379</name>
</gene>
<keyword evidence="6 20" id="KW-0575">Peroxidase</keyword>
<keyword evidence="20" id="KW-0964">Secreted</keyword>
<dbReference type="InterPro" id="IPR033905">
    <property type="entry name" value="Secretory_peroxidase"/>
</dbReference>
<comment type="cofactor">
    <cofactor evidence="17 20">
        <name>Ca(2+)</name>
        <dbReference type="ChEBI" id="CHEBI:29108"/>
    </cofactor>
    <text evidence="17 20">Binds 2 calcium ions per subunit.</text>
</comment>
<comment type="subcellular location">
    <subcellularLocation>
        <location evidence="3 20">Secreted</location>
    </subcellularLocation>
</comment>
<dbReference type="InterPro" id="IPR000823">
    <property type="entry name" value="Peroxidase_pln"/>
</dbReference>
<dbReference type="PROSITE" id="PS00436">
    <property type="entry name" value="PEROXIDASE_2"/>
    <property type="match status" value="1"/>
</dbReference>
<evidence type="ECO:0000256" key="12">
    <source>
        <dbReference type="ARBA" id="ARBA00023004"/>
    </source>
</evidence>
<feature type="binding site" evidence="17">
    <location>
        <position position="269"/>
    </location>
    <ligand>
        <name>Ca(2+)</name>
        <dbReference type="ChEBI" id="CHEBI:29108"/>
        <label>2</label>
    </ligand>
</feature>
<evidence type="ECO:0000256" key="2">
    <source>
        <dbReference type="ARBA" id="ARBA00002322"/>
    </source>
</evidence>
<evidence type="ECO:0000256" key="17">
    <source>
        <dbReference type="PIRSR" id="PIRSR600823-3"/>
    </source>
</evidence>
<keyword evidence="13 19" id="KW-1015">Disulfide bond</keyword>
<dbReference type="PRINTS" id="PR00461">
    <property type="entry name" value="PLPEROXIDASE"/>
</dbReference>
<keyword evidence="20" id="KW-0376">Hydrogen peroxide</keyword>
<dbReference type="PANTHER" id="PTHR31517">
    <property type="match status" value="1"/>
</dbReference>
<evidence type="ECO:0000256" key="18">
    <source>
        <dbReference type="PIRSR" id="PIRSR600823-4"/>
    </source>
</evidence>
<keyword evidence="12 17" id="KW-0408">Iron</keyword>
<feature type="binding site" evidence="17">
    <location>
        <position position="104"/>
    </location>
    <ligand>
        <name>Ca(2+)</name>
        <dbReference type="ChEBI" id="CHEBI:29108"/>
        <label>1</label>
    </ligand>
</feature>
<dbReference type="InterPro" id="IPR002016">
    <property type="entry name" value="Haem_peroxidase"/>
</dbReference>
<feature type="binding site" evidence="17">
    <location>
        <position position="261"/>
    </location>
    <ligand>
        <name>Ca(2+)</name>
        <dbReference type="ChEBI" id="CHEBI:29108"/>
        <label>2</label>
    </ligand>
</feature>
<dbReference type="PROSITE" id="PS50873">
    <property type="entry name" value="PEROXIDASE_4"/>
    <property type="match status" value="1"/>
</dbReference>
<evidence type="ECO:0000256" key="19">
    <source>
        <dbReference type="PIRSR" id="PIRSR600823-5"/>
    </source>
</evidence>
<feature type="disulfide bond" evidence="19">
    <location>
        <begin position="138"/>
        <end position="337"/>
    </location>
</feature>
<feature type="binding site" evidence="17">
    <location>
        <position position="264"/>
    </location>
    <ligand>
        <name>Ca(2+)</name>
        <dbReference type="ChEBI" id="CHEBI:29108"/>
        <label>2</label>
    </ligand>
</feature>
<keyword evidence="8 17" id="KW-0479">Metal-binding</keyword>
<dbReference type="PRINTS" id="PR00458">
    <property type="entry name" value="PEROXIDASE"/>
</dbReference>
<feature type="binding site" evidence="17">
    <location>
        <position position="212"/>
    </location>
    <ligand>
        <name>Ca(2+)</name>
        <dbReference type="ChEBI" id="CHEBI:29108"/>
        <label>2</label>
    </ligand>
</feature>
<feature type="binding site" evidence="17">
    <location>
        <position position="83"/>
    </location>
    <ligand>
        <name>Ca(2+)</name>
        <dbReference type="ChEBI" id="CHEBI:29108"/>
        <label>1</label>
    </ligand>
</feature>
<dbReference type="GO" id="GO:0046872">
    <property type="term" value="F:metal ion binding"/>
    <property type="evidence" value="ECO:0007669"/>
    <property type="project" value="UniProtKB-UniRule"/>
</dbReference>
<evidence type="ECO:0000256" key="7">
    <source>
        <dbReference type="ARBA" id="ARBA00022617"/>
    </source>
</evidence>
<feature type="binding site" evidence="17">
    <location>
        <position position="86"/>
    </location>
    <ligand>
        <name>Ca(2+)</name>
        <dbReference type="ChEBI" id="CHEBI:29108"/>
        <label>1</label>
    </ligand>
</feature>
<feature type="binding site" evidence="16">
    <location>
        <position position="181"/>
    </location>
    <ligand>
        <name>substrate</name>
    </ligand>
</feature>
<dbReference type="GO" id="GO:0042744">
    <property type="term" value="P:hydrogen peroxide catabolic process"/>
    <property type="evidence" value="ECO:0007669"/>
    <property type="project" value="UniProtKB-KW"/>
</dbReference>
<dbReference type="Gene3D" id="1.10.520.10">
    <property type="match status" value="1"/>
</dbReference>
<evidence type="ECO:0000256" key="13">
    <source>
        <dbReference type="ARBA" id="ARBA00023157"/>
    </source>
</evidence>
<evidence type="ECO:0000313" key="23">
    <source>
        <dbReference type="EMBL" id="KAF5725652.1"/>
    </source>
</evidence>
<keyword evidence="9" id="KW-0732">Signal</keyword>
<sequence>MGCDNNIGVSLASFVLVSSLLLLSPILYVSEAQNYPPIVKGLSWDFYDSICPDVEHIIRNHLKKVFKENVGLAAALLRIHFHDCFVLGCEGSILLDGTAGETSEKLAAPNLNLRREAFKIVNDLRKLVHSRCGRVVSCADIVALAARDAVHLSKGPYYNIPLGRRDGVRIATSDEILADLPPPSFNTTLILITLAPKNFTTTDVVALSGAHTIGRSHCISIADRLFGSSIDPTMDPELAQHLLKLCPDLASINSTTAFMMDPRTPNTFDNKYYINLVNHQGLFTSDQDLYTDNRTRDLVTKFAANQTFFFEKFVEFMLKMGQLSVLTGDAGEIRANCSARNNETYFSTYPVVEGKKWATY</sequence>
<protein>
    <recommendedName>
        <fullName evidence="5 20">Peroxidase</fullName>
        <ecNumber evidence="5 20">1.11.1.7</ecNumber>
    </recommendedName>
</protein>
<evidence type="ECO:0000259" key="22">
    <source>
        <dbReference type="PROSITE" id="PS50873"/>
    </source>
</evidence>
<evidence type="ECO:0000256" key="1">
    <source>
        <dbReference type="ARBA" id="ARBA00000189"/>
    </source>
</evidence>
<dbReference type="OrthoDB" id="2113341at2759"/>
<dbReference type="InParanoid" id="A0A7J7BUS9"/>
<dbReference type="GO" id="GO:0020037">
    <property type="term" value="F:heme binding"/>
    <property type="evidence" value="ECO:0007669"/>
    <property type="project" value="UniProtKB-UniRule"/>
</dbReference>
<evidence type="ECO:0000256" key="16">
    <source>
        <dbReference type="PIRSR" id="PIRSR600823-2"/>
    </source>
</evidence>
<dbReference type="Proteomes" id="UP000593562">
    <property type="component" value="Unassembled WGS sequence"/>
</dbReference>
<name>A0A7J7BUS9_TRIWF</name>
<comment type="function">
    <text evidence="2">Removal of H(2)O(2), oxidation of toxic reductants, biosynthesis and degradation of lignin, suberization, auxin catabolism, response to environmental stresses such as wounding, pathogen attack and oxidative stress. These functions might be dependent on each isozyme/isoform in each plant tissue.</text>
</comment>
<reference evidence="23 24" key="1">
    <citation type="journal article" date="2020" name="Nat. Commun.">
        <title>Genome of Tripterygium wilfordii and identification of cytochrome P450 involved in triptolide biosynthesis.</title>
        <authorList>
            <person name="Tu L."/>
            <person name="Su P."/>
            <person name="Zhang Z."/>
            <person name="Gao L."/>
            <person name="Wang J."/>
            <person name="Hu T."/>
            <person name="Zhou J."/>
            <person name="Zhang Y."/>
            <person name="Zhao Y."/>
            <person name="Liu Y."/>
            <person name="Song Y."/>
            <person name="Tong Y."/>
            <person name="Lu Y."/>
            <person name="Yang J."/>
            <person name="Xu C."/>
            <person name="Jia M."/>
            <person name="Peters R.J."/>
            <person name="Huang L."/>
            <person name="Gao W."/>
        </authorList>
    </citation>
    <scope>NUCLEOTIDE SEQUENCE [LARGE SCALE GENOMIC DNA]</scope>
    <source>
        <strain evidence="24">cv. XIE 37</strain>
        <tissue evidence="23">Leaf</tissue>
    </source>
</reference>
<dbReference type="CDD" id="cd00693">
    <property type="entry name" value="secretory_peroxidase"/>
    <property type="match status" value="1"/>
</dbReference>
<dbReference type="PANTHER" id="PTHR31517:SF84">
    <property type="entry name" value="PEROXIDASE"/>
    <property type="match status" value="1"/>
</dbReference>
<comment type="similarity">
    <text evidence="4">Belongs to the peroxidase family. Ascorbate peroxidase subfamily.</text>
</comment>
<feature type="disulfide bond" evidence="19">
    <location>
        <begin position="218"/>
        <end position="246"/>
    </location>
</feature>
<evidence type="ECO:0000256" key="11">
    <source>
        <dbReference type="ARBA" id="ARBA00023002"/>
    </source>
</evidence>
<keyword evidence="21" id="KW-1133">Transmembrane helix</keyword>
<comment type="similarity">
    <text evidence="20">Belongs to the peroxidase family. Classical plant (class III) peroxidase subfamily.</text>
</comment>
<dbReference type="Pfam" id="PF00141">
    <property type="entry name" value="peroxidase"/>
    <property type="match status" value="1"/>
</dbReference>
<feature type="disulfide bond" evidence="19">
    <location>
        <begin position="51"/>
        <end position="132"/>
    </location>
</feature>
<feature type="disulfide bond" evidence="19">
    <location>
        <begin position="84"/>
        <end position="89"/>
    </location>
</feature>
<feature type="transmembrane region" description="Helical" evidence="21">
    <location>
        <begin position="7"/>
        <end position="28"/>
    </location>
</feature>
<dbReference type="FunFam" id="1.10.520.10:FF:000009">
    <property type="entry name" value="Peroxidase"/>
    <property type="match status" value="1"/>
</dbReference>
<evidence type="ECO:0000313" key="24">
    <source>
        <dbReference type="Proteomes" id="UP000593562"/>
    </source>
</evidence>